<dbReference type="InterPro" id="IPR007332">
    <property type="entry name" value="DUF411"/>
</dbReference>
<feature type="signal peptide" evidence="1">
    <location>
        <begin position="1"/>
        <end position="22"/>
    </location>
</feature>
<dbReference type="InterPro" id="IPR036249">
    <property type="entry name" value="Thioredoxin-like_sf"/>
</dbReference>
<dbReference type="AlphaFoldDB" id="H8GJL7"/>
<proteinExistence type="predicted"/>
<name>H8GJL7_METAL</name>
<dbReference type="HOGENOM" id="CLU_112034_3_0_6"/>
<dbReference type="SUPFAM" id="SSF52833">
    <property type="entry name" value="Thioredoxin-like"/>
    <property type="match status" value="1"/>
</dbReference>
<reference evidence="2 3" key="1">
    <citation type="journal article" date="2013" name="Genome Announc.">
        <title>Genome Sequence of the Obligate Gammaproteobacterial Methanotroph Methylomicrobium album Strain BG8.</title>
        <authorList>
            <person name="Kits K.D."/>
            <person name="Kalyuzhnaya M.G."/>
            <person name="Klotz M.G."/>
            <person name="Jetten M.S."/>
            <person name="Op den Camp H.J."/>
            <person name="Vuilleumier S."/>
            <person name="Bringel F."/>
            <person name="Dispirito A.A."/>
            <person name="Murrell J.C."/>
            <person name="Bruce D."/>
            <person name="Cheng J.F."/>
            <person name="Copeland A."/>
            <person name="Goodwin L."/>
            <person name="Hauser L."/>
            <person name="Lajus A."/>
            <person name="Land M.L."/>
            <person name="Lapidus A."/>
            <person name="Lucas S."/>
            <person name="Medigue C."/>
            <person name="Pitluck S."/>
            <person name="Woyke T."/>
            <person name="Zeytun A."/>
            <person name="Stein L.Y."/>
        </authorList>
    </citation>
    <scope>NUCLEOTIDE SEQUENCE [LARGE SCALE GENOMIC DNA]</scope>
    <source>
        <strain evidence="2 3">BG8</strain>
    </source>
</reference>
<evidence type="ECO:0000256" key="1">
    <source>
        <dbReference type="SAM" id="SignalP"/>
    </source>
</evidence>
<evidence type="ECO:0000313" key="3">
    <source>
        <dbReference type="Proteomes" id="UP000005090"/>
    </source>
</evidence>
<keyword evidence="3" id="KW-1185">Reference proteome</keyword>
<dbReference type="Pfam" id="PF04214">
    <property type="entry name" value="DUF411"/>
    <property type="match status" value="1"/>
</dbReference>
<organism evidence="2 3">
    <name type="scientific">Methylomicrobium album BG8</name>
    <dbReference type="NCBI Taxonomy" id="686340"/>
    <lineage>
        <taxon>Bacteria</taxon>
        <taxon>Pseudomonadati</taxon>
        <taxon>Pseudomonadota</taxon>
        <taxon>Gammaproteobacteria</taxon>
        <taxon>Methylococcales</taxon>
        <taxon>Methylococcaceae</taxon>
        <taxon>Methylomicrobium</taxon>
    </lineage>
</organism>
<feature type="chain" id="PRO_5003613588" evidence="1">
    <location>
        <begin position="23"/>
        <end position="151"/>
    </location>
</feature>
<dbReference type="RefSeq" id="WP_005372969.1">
    <property type="nucleotide sequence ID" value="NZ_CM001475.1"/>
</dbReference>
<evidence type="ECO:0000313" key="2">
    <source>
        <dbReference type="EMBL" id="EIC30377.1"/>
    </source>
</evidence>
<keyword evidence="1" id="KW-0732">Signal</keyword>
<dbReference type="EMBL" id="CM001475">
    <property type="protein sequence ID" value="EIC30377.1"/>
    <property type="molecule type" value="Genomic_DNA"/>
</dbReference>
<sequence>MRAIQIVLGIFIAAFSFAAAYAEDKPVEVTVYRSPTCGCCGKWIDHLKQNHFSVKDNITDDMEAIKARYGVPKEMASCHTAIVDGYVVEGHVPAADIMKLLKTKPKLTGLAVPGMVTGSPGMEMGGRVDPYDVVSFDKEKHFEVFNHYSGK</sequence>
<protein>
    <submittedName>
        <fullName evidence="2">Putative metal-binding protein</fullName>
    </submittedName>
</protein>
<dbReference type="eggNOG" id="COG3019">
    <property type="taxonomic scope" value="Bacteria"/>
</dbReference>
<accession>H8GJL7</accession>
<gene>
    <name evidence="2" type="ORF">Metal_2669</name>
</gene>
<dbReference type="Proteomes" id="UP000005090">
    <property type="component" value="Chromosome"/>
</dbReference>
<dbReference type="STRING" id="686340.Metal_2669"/>